<dbReference type="Proteomes" id="UP000006727">
    <property type="component" value="Chromosome 16"/>
</dbReference>
<dbReference type="InParanoid" id="A0A2K1J7A0"/>
<proteinExistence type="inferred from homology"/>
<dbReference type="FunCoup" id="A0A2K1J7A0">
    <property type="interactions" value="331"/>
</dbReference>
<dbReference type="InterPro" id="IPR050592">
    <property type="entry name" value="GDSL_lipolytic_enzyme"/>
</dbReference>
<reference evidence="3" key="3">
    <citation type="submission" date="2020-12" db="UniProtKB">
        <authorList>
            <consortium name="EnsemblPlants"/>
        </authorList>
    </citation>
    <scope>IDENTIFICATION</scope>
</reference>
<evidence type="ECO:0000256" key="1">
    <source>
        <dbReference type="ARBA" id="ARBA00008668"/>
    </source>
</evidence>
<dbReference type="Pfam" id="PF00657">
    <property type="entry name" value="Lipase_GDSL"/>
    <property type="match status" value="1"/>
</dbReference>
<dbReference type="EMBL" id="ABEU02000016">
    <property type="protein sequence ID" value="PNR37401.1"/>
    <property type="molecule type" value="Genomic_DNA"/>
</dbReference>
<sequence>MISSCSAVSSATEERSSKPFPALMVFGDSTVDVGMNTYYPTIVRSNFALYGRGYQGGKSTGRFTDGCTVMTSLSLGLRNSQIPYLHPNATGEQILQGVSFASGGSGYLKSTSSVLNVIPAFQQFEVFLKYKIKISDLVGREKASSFFSEALYFISAGSNDFILNYLPINSVVKEQFLKVGEIPYSYHKLLESSVLFCEIWTHGGRNVLLVGFPPIGCLPAQITLFGSVGQKGCVEDLNQISIAYNNRLKAAIPKLESSLPGLRLLYGDAYTYIYEAFNNPSKYGYSQTRRGCCGSGLIATVEFCNALTVGTCSDSSTYMLFDSLHPTEPVYKAIAKLFFNGIVEYFGVPKN</sequence>
<dbReference type="InterPro" id="IPR035669">
    <property type="entry name" value="SGNH_plant_lipase-like"/>
</dbReference>
<dbReference type="Gene3D" id="3.40.50.1110">
    <property type="entry name" value="SGNH hydrolase"/>
    <property type="match status" value="1"/>
</dbReference>
<accession>A0A2K1J7A0</accession>
<dbReference type="PANTHER" id="PTHR45642">
    <property type="entry name" value="GDSL ESTERASE/LIPASE EXL3"/>
    <property type="match status" value="1"/>
</dbReference>
<dbReference type="Gramene" id="Pp3c16_5600V3.1">
    <property type="protein sequence ID" value="Pp3c16_5600V3.1"/>
    <property type="gene ID" value="Pp3c16_5600"/>
</dbReference>
<dbReference type="AlphaFoldDB" id="A0A2K1J7A0"/>
<reference evidence="2 4" key="2">
    <citation type="journal article" date="2018" name="Plant J.">
        <title>The Physcomitrella patens chromosome-scale assembly reveals moss genome structure and evolution.</title>
        <authorList>
            <person name="Lang D."/>
            <person name="Ullrich K.K."/>
            <person name="Murat F."/>
            <person name="Fuchs J."/>
            <person name="Jenkins J."/>
            <person name="Haas F.B."/>
            <person name="Piednoel M."/>
            <person name="Gundlach H."/>
            <person name="Van Bel M."/>
            <person name="Meyberg R."/>
            <person name="Vives C."/>
            <person name="Morata J."/>
            <person name="Symeonidi A."/>
            <person name="Hiss M."/>
            <person name="Muchero W."/>
            <person name="Kamisugi Y."/>
            <person name="Saleh O."/>
            <person name="Blanc G."/>
            <person name="Decker E.L."/>
            <person name="van Gessel N."/>
            <person name="Grimwood J."/>
            <person name="Hayes R.D."/>
            <person name="Graham S.W."/>
            <person name="Gunter L.E."/>
            <person name="McDaniel S.F."/>
            <person name="Hoernstein S.N.W."/>
            <person name="Larsson A."/>
            <person name="Li F.W."/>
            <person name="Perroud P.F."/>
            <person name="Phillips J."/>
            <person name="Ranjan P."/>
            <person name="Rokshar D.S."/>
            <person name="Rothfels C.J."/>
            <person name="Schneider L."/>
            <person name="Shu S."/>
            <person name="Stevenson D.W."/>
            <person name="Thummler F."/>
            <person name="Tillich M."/>
            <person name="Villarreal Aguilar J.C."/>
            <person name="Widiez T."/>
            <person name="Wong G.K."/>
            <person name="Wymore A."/>
            <person name="Zhang Y."/>
            <person name="Zimmer A.D."/>
            <person name="Quatrano R.S."/>
            <person name="Mayer K.F.X."/>
            <person name="Goodstein D."/>
            <person name="Casacuberta J.M."/>
            <person name="Vandepoele K."/>
            <person name="Reski R."/>
            <person name="Cuming A.C."/>
            <person name="Tuskan G.A."/>
            <person name="Maumus F."/>
            <person name="Salse J."/>
            <person name="Schmutz J."/>
            <person name="Rensing S.A."/>
        </authorList>
    </citation>
    <scope>NUCLEOTIDE SEQUENCE [LARGE SCALE GENOMIC DNA]</scope>
    <source>
        <strain evidence="3 4">cv. Gransden 2004</strain>
    </source>
</reference>
<reference evidence="2 4" key="1">
    <citation type="journal article" date="2008" name="Science">
        <title>The Physcomitrella genome reveals evolutionary insights into the conquest of land by plants.</title>
        <authorList>
            <person name="Rensing S."/>
            <person name="Lang D."/>
            <person name="Zimmer A."/>
            <person name="Terry A."/>
            <person name="Salamov A."/>
            <person name="Shapiro H."/>
            <person name="Nishiyama T."/>
            <person name="Perroud P.-F."/>
            <person name="Lindquist E."/>
            <person name="Kamisugi Y."/>
            <person name="Tanahashi T."/>
            <person name="Sakakibara K."/>
            <person name="Fujita T."/>
            <person name="Oishi K."/>
            <person name="Shin-I T."/>
            <person name="Kuroki Y."/>
            <person name="Toyoda A."/>
            <person name="Suzuki Y."/>
            <person name="Hashimoto A."/>
            <person name="Yamaguchi K."/>
            <person name="Sugano A."/>
            <person name="Kohara Y."/>
            <person name="Fujiyama A."/>
            <person name="Anterola A."/>
            <person name="Aoki S."/>
            <person name="Ashton N."/>
            <person name="Barbazuk W.B."/>
            <person name="Barker E."/>
            <person name="Bennetzen J."/>
            <person name="Bezanilla M."/>
            <person name="Blankenship R."/>
            <person name="Cho S.H."/>
            <person name="Dutcher S."/>
            <person name="Estelle M."/>
            <person name="Fawcett J.A."/>
            <person name="Gundlach H."/>
            <person name="Hanada K."/>
            <person name="Heyl A."/>
            <person name="Hicks K.A."/>
            <person name="Hugh J."/>
            <person name="Lohr M."/>
            <person name="Mayer K."/>
            <person name="Melkozernov A."/>
            <person name="Murata T."/>
            <person name="Nelson D."/>
            <person name="Pils B."/>
            <person name="Prigge M."/>
            <person name="Reiss B."/>
            <person name="Renner T."/>
            <person name="Rombauts S."/>
            <person name="Rushton P."/>
            <person name="Sanderfoot A."/>
            <person name="Schween G."/>
            <person name="Shiu S.-H."/>
            <person name="Stueber K."/>
            <person name="Theodoulou F.L."/>
            <person name="Tu H."/>
            <person name="Van de Peer Y."/>
            <person name="Verrier P.J."/>
            <person name="Waters E."/>
            <person name="Wood A."/>
            <person name="Yang L."/>
            <person name="Cove D."/>
            <person name="Cuming A."/>
            <person name="Hasebe M."/>
            <person name="Lucas S."/>
            <person name="Mishler D.B."/>
            <person name="Reski R."/>
            <person name="Grigoriev I."/>
            <person name="Quatrano R.S."/>
            <person name="Boore J.L."/>
        </authorList>
    </citation>
    <scope>NUCLEOTIDE SEQUENCE [LARGE SCALE GENOMIC DNA]</scope>
    <source>
        <strain evidence="3 4">cv. Gransden 2004</strain>
    </source>
</reference>
<dbReference type="PaxDb" id="3218-PP1S15_416V6.1"/>
<comment type="similarity">
    <text evidence="1">Belongs to the 'GDSL' lipolytic enzyme family.</text>
</comment>
<dbReference type="SUPFAM" id="SSF52266">
    <property type="entry name" value="SGNH hydrolase"/>
    <property type="match status" value="1"/>
</dbReference>
<dbReference type="InterPro" id="IPR001087">
    <property type="entry name" value="GDSL"/>
</dbReference>
<protein>
    <submittedName>
        <fullName evidence="2 3">Uncharacterized protein</fullName>
    </submittedName>
</protein>
<name>A0A2K1J7A0_PHYPA</name>
<dbReference type="InterPro" id="IPR036514">
    <property type="entry name" value="SGNH_hydro_sf"/>
</dbReference>
<gene>
    <name evidence="2" type="ORF">PHYPA_020510</name>
</gene>
<dbReference type="PANTHER" id="PTHR45642:SF35">
    <property type="entry name" value="GDSL ESTERASE_LIPASE APG"/>
    <property type="match status" value="1"/>
</dbReference>
<dbReference type="EnsemblPlants" id="Pp3c16_5600V3.1">
    <property type="protein sequence ID" value="Pp3c16_5600V3.1"/>
    <property type="gene ID" value="Pp3c16_5600"/>
</dbReference>
<dbReference type="CDD" id="cd01837">
    <property type="entry name" value="SGNH_plant_lipase_like"/>
    <property type="match status" value="1"/>
</dbReference>
<organism evidence="2">
    <name type="scientific">Physcomitrium patens</name>
    <name type="common">Spreading-leaved earth moss</name>
    <name type="synonym">Physcomitrella patens</name>
    <dbReference type="NCBI Taxonomy" id="3218"/>
    <lineage>
        <taxon>Eukaryota</taxon>
        <taxon>Viridiplantae</taxon>
        <taxon>Streptophyta</taxon>
        <taxon>Embryophyta</taxon>
        <taxon>Bryophyta</taxon>
        <taxon>Bryophytina</taxon>
        <taxon>Bryopsida</taxon>
        <taxon>Funariidae</taxon>
        <taxon>Funariales</taxon>
        <taxon>Funariaceae</taxon>
        <taxon>Physcomitrium</taxon>
    </lineage>
</organism>
<evidence type="ECO:0000313" key="2">
    <source>
        <dbReference type="EMBL" id="PNR37401.1"/>
    </source>
</evidence>
<keyword evidence="4" id="KW-1185">Reference proteome</keyword>
<evidence type="ECO:0000313" key="4">
    <source>
        <dbReference type="Proteomes" id="UP000006727"/>
    </source>
</evidence>
<evidence type="ECO:0000313" key="3">
    <source>
        <dbReference type="EnsemblPlants" id="Pp3c16_5600V3.1"/>
    </source>
</evidence>
<dbReference type="GO" id="GO:0016788">
    <property type="term" value="F:hydrolase activity, acting on ester bonds"/>
    <property type="evidence" value="ECO:0007669"/>
    <property type="project" value="InterPro"/>
</dbReference>